<evidence type="ECO:0008006" key="4">
    <source>
        <dbReference type="Google" id="ProtNLM"/>
    </source>
</evidence>
<evidence type="ECO:0000313" key="3">
    <source>
        <dbReference type="Proteomes" id="UP000249046"/>
    </source>
</evidence>
<sequence length="537" mass="58048">MVRRSGTGSRRDGQRRRHGRDGARFVPSADLHRLGCGDVDDVHDRRHGGGTGERPDRAGPDQRRRYAGRLGGCAGVHVCTAGQRHGVDGDGVAAAGLAAAALRGDVTRERHPRGRGRGRRRGDLHDGCPDAHADAGRPWLRDLRPDRRLHRHAVQQRQRPGSKCRRERPLRRRRGRGRGDVAVHRRQRQCALHAVRRRPDRRQRDGPAGRVDDLADSRPGRHPHRRRNAGLPLRGRGTRSGHQRGDDRAVPRRLRGRAMTRPVANPVSGRPLHASIREHAMHLAVRAALIGCTLWIPVAAAGEPTLVATIDDAHDYARYGQTITYVITLTNEDPAAAATVPVAVTLSPAFDGDAATWQCFPGVDGVVCASAGSGLLADTAVLPPGARATWLFSVPIQATPSETTATLTFAAGDIAPLTDTNTLVIFKDRFDVPYADGTEALPLQDGVRDVFALAPAQGTAIETVRQWRLPDDSRVRVDRLRLDTQDLVRLRAGAARSSAWAAVHPGAALALVGGDGVVVLEGAEHALLVDRGAEAQR</sequence>
<feature type="compositionally biased region" description="Basic and acidic residues" evidence="1">
    <location>
        <begin position="202"/>
        <end position="219"/>
    </location>
</feature>
<comment type="caution">
    <text evidence="2">The sequence shown here is derived from an EMBL/GenBank/DDBJ whole genome shotgun (WGS) entry which is preliminary data.</text>
</comment>
<dbReference type="EMBL" id="QFPO01000004">
    <property type="protein sequence ID" value="PZQ17442.1"/>
    <property type="molecule type" value="Genomic_DNA"/>
</dbReference>
<organism evidence="2 3">
    <name type="scientific">Rhodanobacter denitrificans</name>
    <dbReference type="NCBI Taxonomy" id="666685"/>
    <lineage>
        <taxon>Bacteria</taxon>
        <taxon>Pseudomonadati</taxon>
        <taxon>Pseudomonadota</taxon>
        <taxon>Gammaproteobacteria</taxon>
        <taxon>Lysobacterales</taxon>
        <taxon>Rhodanobacteraceae</taxon>
        <taxon>Rhodanobacter</taxon>
    </lineage>
</organism>
<accession>A0A2W5KKK6</accession>
<reference evidence="2 3" key="1">
    <citation type="submission" date="2017-08" db="EMBL/GenBank/DDBJ databases">
        <title>Infants hospitalized years apart are colonized by the same room-sourced microbial strains.</title>
        <authorList>
            <person name="Brooks B."/>
            <person name="Olm M.R."/>
            <person name="Firek B.A."/>
            <person name="Baker R."/>
            <person name="Thomas B.C."/>
            <person name="Morowitz M.J."/>
            <person name="Banfield J.F."/>
        </authorList>
    </citation>
    <scope>NUCLEOTIDE SEQUENCE [LARGE SCALE GENOMIC DNA]</scope>
    <source>
        <strain evidence="2">S2_005_003_R2_42</strain>
    </source>
</reference>
<feature type="region of interest" description="Disordered" evidence="1">
    <location>
        <begin position="151"/>
        <end position="270"/>
    </location>
</feature>
<feature type="compositionally biased region" description="Basic residues" evidence="1">
    <location>
        <begin position="184"/>
        <end position="201"/>
    </location>
</feature>
<protein>
    <recommendedName>
        <fullName evidence="4">DUF11 domain-containing protein</fullName>
    </recommendedName>
</protein>
<feature type="compositionally biased region" description="Basic residues" evidence="1">
    <location>
        <begin position="110"/>
        <end position="120"/>
    </location>
</feature>
<dbReference type="Proteomes" id="UP000249046">
    <property type="component" value="Unassembled WGS sequence"/>
</dbReference>
<gene>
    <name evidence="2" type="ORF">DI564_05880</name>
</gene>
<feature type="compositionally biased region" description="Basic and acidic residues" evidence="1">
    <location>
        <begin position="30"/>
        <end position="44"/>
    </location>
</feature>
<feature type="region of interest" description="Disordered" evidence="1">
    <location>
        <begin position="104"/>
        <end position="138"/>
    </location>
</feature>
<feature type="region of interest" description="Disordered" evidence="1">
    <location>
        <begin position="1"/>
        <end position="65"/>
    </location>
</feature>
<dbReference type="AlphaFoldDB" id="A0A2W5KKK6"/>
<name>A0A2W5KKK6_9GAMM</name>
<feature type="compositionally biased region" description="Basic and acidic residues" evidence="1">
    <location>
        <begin position="53"/>
        <end position="64"/>
    </location>
</feature>
<proteinExistence type="predicted"/>
<evidence type="ECO:0000313" key="2">
    <source>
        <dbReference type="EMBL" id="PZQ17442.1"/>
    </source>
</evidence>
<feature type="compositionally biased region" description="Basic residues" evidence="1">
    <location>
        <begin position="151"/>
        <end position="176"/>
    </location>
</feature>
<evidence type="ECO:0000256" key="1">
    <source>
        <dbReference type="SAM" id="MobiDB-lite"/>
    </source>
</evidence>
<feature type="compositionally biased region" description="Basic and acidic residues" evidence="1">
    <location>
        <begin position="121"/>
        <end position="138"/>
    </location>
</feature>